<accession>A0A9Q3DUK7</accession>
<sequence length="107" mass="11257">MVRSALVKRSLSPELGGSLSELDLVAFGDCQSPGAERGQKLAQMGPLVVWVPPGLGGRWLASLDLGQKGSKWPQKPHNKRGGPKVPEAPGSPDGPRGPKQRNWPGGC</sequence>
<evidence type="ECO:0000313" key="2">
    <source>
        <dbReference type="EMBL" id="MBW0510300.1"/>
    </source>
</evidence>
<comment type="caution">
    <text evidence="2">The sequence shown here is derived from an EMBL/GenBank/DDBJ whole genome shotgun (WGS) entry which is preliminary data.</text>
</comment>
<evidence type="ECO:0000256" key="1">
    <source>
        <dbReference type="SAM" id="MobiDB-lite"/>
    </source>
</evidence>
<dbReference type="EMBL" id="AVOT02021468">
    <property type="protein sequence ID" value="MBW0510300.1"/>
    <property type="molecule type" value="Genomic_DNA"/>
</dbReference>
<name>A0A9Q3DUK7_9BASI</name>
<reference evidence="2" key="1">
    <citation type="submission" date="2021-03" db="EMBL/GenBank/DDBJ databases">
        <title>Draft genome sequence of rust myrtle Austropuccinia psidii MF-1, a brazilian biotype.</title>
        <authorList>
            <person name="Quecine M.C."/>
            <person name="Pachon D.M.R."/>
            <person name="Bonatelli M.L."/>
            <person name="Correr F.H."/>
            <person name="Franceschini L.M."/>
            <person name="Leite T.F."/>
            <person name="Margarido G.R.A."/>
            <person name="Almeida C.A."/>
            <person name="Ferrarezi J.A."/>
            <person name="Labate C.A."/>
        </authorList>
    </citation>
    <scope>NUCLEOTIDE SEQUENCE</scope>
    <source>
        <strain evidence="2">MF-1</strain>
    </source>
</reference>
<dbReference type="AlphaFoldDB" id="A0A9Q3DUK7"/>
<organism evidence="2 3">
    <name type="scientific">Austropuccinia psidii MF-1</name>
    <dbReference type="NCBI Taxonomy" id="1389203"/>
    <lineage>
        <taxon>Eukaryota</taxon>
        <taxon>Fungi</taxon>
        <taxon>Dikarya</taxon>
        <taxon>Basidiomycota</taxon>
        <taxon>Pucciniomycotina</taxon>
        <taxon>Pucciniomycetes</taxon>
        <taxon>Pucciniales</taxon>
        <taxon>Sphaerophragmiaceae</taxon>
        <taxon>Austropuccinia</taxon>
    </lineage>
</organism>
<keyword evidence="3" id="KW-1185">Reference proteome</keyword>
<feature type="region of interest" description="Disordered" evidence="1">
    <location>
        <begin position="66"/>
        <end position="107"/>
    </location>
</feature>
<dbReference type="Proteomes" id="UP000765509">
    <property type="component" value="Unassembled WGS sequence"/>
</dbReference>
<evidence type="ECO:0000313" key="3">
    <source>
        <dbReference type="Proteomes" id="UP000765509"/>
    </source>
</evidence>
<proteinExistence type="predicted"/>
<protein>
    <submittedName>
        <fullName evidence="2">Uncharacterized protein</fullName>
    </submittedName>
</protein>
<gene>
    <name evidence="2" type="ORF">O181_050015</name>
</gene>